<dbReference type="AlphaFoldDB" id="A0A1X7UBQ2"/>
<dbReference type="EnsemblMetazoa" id="Aqu2.1.24891_001">
    <property type="protein sequence ID" value="Aqu2.1.24891_001"/>
    <property type="gene ID" value="Aqu2.1.24891"/>
</dbReference>
<dbReference type="InterPro" id="IPR021829">
    <property type="entry name" value="DUF3419"/>
</dbReference>
<proteinExistence type="predicted"/>
<dbReference type="OrthoDB" id="10253390at2759"/>
<dbReference type="PANTHER" id="PTHR47473">
    <property type="entry name" value="BTA1P"/>
    <property type="match status" value="1"/>
</dbReference>
<evidence type="ECO:0000313" key="1">
    <source>
        <dbReference type="EnsemblMetazoa" id="Aqu2.1.24891_001"/>
    </source>
</evidence>
<organism evidence="1">
    <name type="scientific">Amphimedon queenslandica</name>
    <name type="common">Sponge</name>
    <dbReference type="NCBI Taxonomy" id="400682"/>
    <lineage>
        <taxon>Eukaryota</taxon>
        <taxon>Metazoa</taxon>
        <taxon>Porifera</taxon>
        <taxon>Demospongiae</taxon>
        <taxon>Heteroscleromorpha</taxon>
        <taxon>Haplosclerida</taxon>
        <taxon>Niphatidae</taxon>
        <taxon>Amphimedon</taxon>
    </lineage>
</organism>
<dbReference type="InParanoid" id="A0A1X7UBQ2"/>
<sequence>MEQEGEQLKSEIAAKLDLSVIRYSRVWEDCDILCRGLDIQPSDVVLSITSSGDNVLNVLLKKPKKIYAVDMSLAQNALLELKLGAIRISLPHDEFLQLLGEAPSTKRLVLYESVKPSLPKYAQEFWDSNLSVIESSIANEGRLEKYVKVFNEKHLPKVVSSELLDAFFESQSIEEQRKAFNQFPLKELKDLTSWYFSRKQLERGRSEAQFEHVKMDSDEVGEALAKRYFVVAENIPAHDNFYFSLFNRGMKGYDPANKPNFAAPYLAKDNYEELKGLIDRVVVCTSTIEEQVKQIPLGTVTKANLSDIFEYTSEELCCGICESLASVMAPGGRIAYWELLNTRPAPSSVFHYHEKLSKELHAEDRVFYYNHSMFMKKNEMNNNNL</sequence>
<dbReference type="Pfam" id="PF11899">
    <property type="entry name" value="DUF3419"/>
    <property type="match status" value="1"/>
</dbReference>
<protein>
    <recommendedName>
        <fullName evidence="2">DUF3419 family protein</fullName>
    </recommendedName>
</protein>
<name>A0A1X7UBQ2_AMPQE</name>
<dbReference type="eggNOG" id="ENOG502QQCH">
    <property type="taxonomic scope" value="Eukaryota"/>
</dbReference>
<accession>A0A1X7UBQ2</accession>
<reference evidence="1" key="1">
    <citation type="submission" date="2017-05" db="UniProtKB">
        <authorList>
            <consortium name="EnsemblMetazoa"/>
        </authorList>
    </citation>
    <scope>IDENTIFICATION</scope>
</reference>
<evidence type="ECO:0008006" key="2">
    <source>
        <dbReference type="Google" id="ProtNLM"/>
    </source>
</evidence>
<dbReference type="PANTHER" id="PTHR47473:SF1">
    <property type="entry name" value="METHYLTRANSFERASE DOMAIN-CONTAINING PROTEIN"/>
    <property type="match status" value="1"/>
</dbReference>